<name>A0A9Q1J298_SYNKA</name>
<gene>
    <name evidence="1" type="ORF">SKAU_G00119690</name>
</gene>
<dbReference type="EMBL" id="JAINUF010000004">
    <property type="protein sequence ID" value="KAJ8363138.1"/>
    <property type="molecule type" value="Genomic_DNA"/>
</dbReference>
<dbReference type="AlphaFoldDB" id="A0A9Q1J298"/>
<evidence type="ECO:0000313" key="2">
    <source>
        <dbReference type="Proteomes" id="UP001152622"/>
    </source>
</evidence>
<evidence type="ECO:0000313" key="1">
    <source>
        <dbReference type="EMBL" id="KAJ8363138.1"/>
    </source>
</evidence>
<proteinExistence type="predicted"/>
<reference evidence="1" key="1">
    <citation type="journal article" date="2023" name="Science">
        <title>Genome structures resolve the early diversification of teleost fishes.</title>
        <authorList>
            <person name="Parey E."/>
            <person name="Louis A."/>
            <person name="Montfort J."/>
            <person name="Bouchez O."/>
            <person name="Roques C."/>
            <person name="Iampietro C."/>
            <person name="Lluch J."/>
            <person name="Castinel A."/>
            <person name="Donnadieu C."/>
            <person name="Desvignes T."/>
            <person name="Floi Bucao C."/>
            <person name="Jouanno E."/>
            <person name="Wen M."/>
            <person name="Mejri S."/>
            <person name="Dirks R."/>
            <person name="Jansen H."/>
            <person name="Henkel C."/>
            <person name="Chen W.J."/>
            <person name="Zahm M."/>
            <person name="Cabau C."/>
            <person name="Klopp C."/>
            <person name="Thompson A.W."/>
            <person name="Robinson-Rechavi M."/>
            <person name="Braasch I."/>
            <person name="Lecointre G."/>
            <person name="Bobe J."/>
            <person name="Postlethwait J.H."/>
            <person name="Berthelot C."/>
            <person name="Roest Crollius H."/>
            <person name="Guiguen Y."/>
        </authorList>
    </citation>
    <scope>NUCLEOTIDE SEQUENCE</scope>
    <source>
        <strain evidence="1">WJC10195</strain>
    </source>
</reference>
<protein>
    <submittedName>
        <fullName evidence="1">Uncharacterized protein</fullName>
    </submittedName>
</protein>
<sequence>MAVLSRSFPCRSTDCGPRCHGLAVYFNRQVFRTVPYFAALIHLGVPSGNLMSERFACGLTKLGLELSVRCLKASSSRPGTAKRRRLRSTSSRRAGFERPSLGLRMWPRILGLWQDTPPFAHFLGPAWLREDFLAAVCRGGPTVSRYSGAPVPPWLMGTVMGIVERRSVSFSREGQTVTCDERTLSCAAADSAALDASR</sequence>
<comment type="caution">
    <text evidence="1">The sequence shown here is derived from an EMBL/GenBank/DDBJ whole genome shotgun (WGS) entry which is preliminary data.</text>
</comment>
<keyword evidence="2" id="KW-1185">Reference proteome</keyword>
<accession>A0A9Q1J298</accession>
<organism evidence="1 2">
    <name type="scientific">Synaphobranchus kaupii</name>
    <name type="common">Kaup's arrowtooth eel</name>
    <dbReference type="NCBI Taxonomy" id="118154"/>
    <lineage>
        <taxon>Eukaryota</taxon>
        <taxon>Metazoa</taxon>
        <taxon>Chordata</taxon>
        <taxon>Craniata</taxon>
        <taxon>Vertebrata</taxon>
        <taxon>Euteleostomi</taxon>
        <taxon>Actinopterygii</taxon>
        <taxon>Neopterygii</taxon>
        <taxon>Teleostei</taxon>
        <taxon>Anguilliformes</taxon>
        <taxon>Synaphobranchidae</taxon>
        <taxon>Synaphobranchus</taxon>
    </lineage>
</organism>
<dbReference type="Proteomes" id="UP001152622">
    <property type="component" value="Chromosome 4"/>
</dbReference>